<evidence type="ECO:0000313" key="5">
    <source>
        <dbReference type="EMBL" id="EAE5604739.1"/>
    </source>
</evidence>
<dbReference type="AlphaFoldDB" id="A0A402X1G7"/>
<evidence type="ECO:0000313" key="4">
    <source>
        <dbReference type="EMBL" id="EAE0769286.1"/>
    </source>
</evidence>
<dbReference type="Proteomes" id="UP000332711">
    <property type="component" value="Unassembled WGS sequence"/>
</dbReference>
<gene>
    <name evidence="6" type="ORF">AF817_06370</name>
    <name evidence="3" type="ORF">AP104_05300</name>
    <name evidence="2" type="ORF">B4X68_01420</name>
    <name evidence="4" type="ORF">DG57_05525</name>
    <name evidence="5" type="ORF">E1X78_11555</name>
    <name evidence="7" type="ORF">GHO09_03800</name>
</gene>
<accession>A0A402X1G7</accession>
<sequence>MYKNAFYTHGILVLFEIGYLLERFNGLVYFSMYKIMRVDSICVVLNMDSNKSILNVLILVQNRSFMTRIGHFITFLVIHFVYML</sequence>
<reference evidence="10 11" key="2">
    <citation type="submission" date="2018-06" db="EMBL/GenBank/DDBJ databases">
        <authorList>
            <consortium name="GenomeTrakr: Next Generation Sequencing Network for Food Pathogen Tracability"/>
        </authorList>
    </citation>
    <scope>NUCLEOTIDE SEQUENCE [LARGE SCALE GENOMIC DNA]</scope>
    <source>
        <strain evidence="4 11">CFSAN008016</strain>
        <strain evidence="2 9">CFSAN060999</strain>
        <strain evidence="3 10">FDA00009539</strain>
    </source>
</reference>
<feature type="transmembrane region" description="Helical" evidence="1">
    <location>
        <begin position="6"/>
        <end position="30"/>
    </location>
</feature>
<comment type="caution">
    <text evidence="6">The sequence shown here is derived from an EMBL/GenBank/DDBJ whole genome shotgun (WGS) entry which is preliminary data.</text>
</comment>
<keyword evidence="1" id="KW-0472">Membrane</keyword>
<dbReference type="EMBL" id="AABDDO010000001">
    <property type="protein sequence ID" value="EAG6762845.1"/>
    <property type="molecule type" value="Genomic_DNA"/>
</dbReference>
<organism evidence="6 12">
    <name type="scientific">Listeria monocytogenes</name>
    <dbReference type="NCBI Taxonomy" id="1639"/>
    <lineage>
        <taxon>Bacteria</taxon>
        <taxon>Bacillati</taxon>
        <taxon>Bacillota</taxon>
        <taxon>Bacilli</taxon>
        <taxon>Bacillales</taxon>
        <taxon>Listeriaceae</taxon>
        <taxon>Listeria</taxon>
    </lineage>
</organism>
<dbReference type="Proteomes" id="UP000356407">
    <property type="component" value="Unassembled WGS sequence"/>
</dbReference>
<evidence type="ECO:0000313" key="13">
    <source>
        <dbReference type="Proteomes" id="UP000840567"/>
    </source>
</evidence>
<evidence type="ECO:0000313" key="7">
    <source>
        <dbReference type="EMBL" id="HAA8489613.1"/>
    </source>
</evidence>
<evidence type="ECO:0000313" key="3">
    <source>
        <dbReference type="EMBL" id="EAC5948795.1"/>
    </source>
</evidence>
<reference evidence="7" key="5">
    <citation type="submission" date="2019-10" db="EMBL/GenBank/DDBJ databases">
        <authorList>
            <consortium name="NCBI Pathogen Detection Project"/>
        </authorList>
    </citation>
    <scope>NUCLEOTIDE SEQUENCE</scope>
    <source>
        <strain evidence="7">Sam_F526FDD3-C0F7-43DB-B204-E231FEF9C926</strain>
    </source>
</reference>
<evidence type="ECO:0000313" key="6">
    <source>
        <dbReference type="EMBL" id="EAG6762845.1"/>
    </source>
</evidence>
<dbReference type="EMBL" id="AAAQJJ010000004">
    <property type="protein sequence ID" value="EAE0769286.1"/>
    <property type="molecule type" value="Genomic_DNA"/>
</dbReference>
<name>A0A402X1G7_LISMN</name>
<dbReference type="Proteomes" id="UP000535556">
    <property type="component" value="Unassembled WGS sequence"/>
</dbReference>
<dbReference type="EMBL" id="AAASTI010000006">
    <property type="protein sequence ID" value="EAE5604739.1"/>
    <property type="molecule type" value="Genomic_DNA"/>
</dbReference>
<evidence type="ECO:0000313" key="10">
    <source>
        <dbReference type="Proteomes" id="UP000378540"/>
    </source>
</evidence>
<protein>
    <submittedName>
        <fullName evidence="6">Uncharacterized protein</fullName>
    </submittedName>
</protein>
<reference evidence="6 12" key="4">
    <citation type="submission" date="2019-04" db="EMBL/GenBank/DDBJ databases">
        <authorList>
            <consortium name="GenomeTrakr network: Whole genome sequencing for foodborne pathogen traceback"/>
        </authorList>
    </citation>
    <scope>NUCLEOTIDE SEQUENCE [LARGE SCALE GENOMIC DNA]</scope>
    <source>
        <strain evidence="6 12">NRRL B-33244</strain>
    </source>
</reference>
<dbReference type="Proteomes" id="UP000378540">
    <property type="component" value="Unassembled WGS sequence"/>
</dbReference>
<reference evidence="7 13" key="1">
    <citation type="journal article" date="2018" name="Genome Biol.">
        <title>SKESA: strategic k-mer extension for scrupulous assemblies.</title>
        <authorList>
            <person name="Souvorov A."/>
            <person name="Agarwala R."/>
            <person name="Lipman D.J."/>
        </authorList>
    </citation>
    <scope>NUCLEOTIDE SEQUENCE [LARGE SCALE GENOMIC DNA]</scope>
    <source>
        <strain evidence="7">Sam_F526FDD3-C0F7-43DB-B204-E231FEF9C926</strain>
    </source>
</reference>
<proteinExistence type="predicted"/>
<evidence type="ECO:0000313" key="12">
    <source>
        <dbReference type="Proteomes" id="UP000535556"/>
    </source>
</evidence>
<evidence type="ECO:0000313" key="11">
    <source>
        <dbReference type="Proteomes" id="UP000388699"/>
    </source>
</evidence>
<keyword evidence="1" id="KW-1133">Transmembrane helix</keyword>
<dbReference type="Proteomes" id="UP000388699">
    <property type="component" value="Unassembled WGS sequence"/>
</dbReference>
<evidence type="ECO:0000313" key="9">
    <source>
        <dbReference type="Proteomes" id="UP000356407"/>
    </source>
</evidence>
<evidence type="ECO:0000313" key="2">
    <source>
        <dbReference type="EMBL" id="EAC3880666.1"/>
    </source>
</evidence>
<keyword evidence="1" id="KW-0812">Transmembrane</keyword>
<evidence type="ECO:0000313" key="8">
    <source>
        <dbReference type="Proteomes" id="UP000332711"/>
    </source>
</evidence>
<reference evidence="5 8" key="3">
    <citation type="submission" date="2019-03" db="EMBL/GenBank/DDBJ databases">
        <authorList>
            <person name="Ashton P.M."/>
            <person name="Dallman T."/>
            <person name="Nair S."/>
            <person name="De Pinna E."/>
            <person name="Peters T."/>
            <person name="Grant K."/>
        </authorList>
    </citation>
    <scope>NUCLEOTIDE SEQUENCE [LARGE SCALE GENOMIC DNA]</scope>
    <source>
        <strain evidence="5">RL15000440</strain>
    </source>
</reference>
<dbReference type="EMBL" id="AAAICE010000001">
    <property type="protein sequence ID" value="EAC3880666.1"/>
    <property type="molecule type" value="Genomic_DNA"/>
</dbReference>
<dbReference type="EMBL" id="AAAJCR010000003">
    <property type="protein sequence ID" value="EAC5948795.1"/>
    <property type="molecule type" value="Genomic_DNA"/>
</dbReference>
<feature type="transmembrane region" description="Helical" evidence="1">
    <location>
        <begin position="65"/>
        <end position="82"/>
    </location>
</feature>
<dbReference type="EMBL" id="DAAEQL010000002">
    <property type="protein sequence ID" value="HAA8489613.1"/>
    <property type="molecule type" value="Genomic_DNA"/>
</dbReference>
<evidence type="ECO:0000256" key="1">
    <source>
        <dbReference type="SAM" id="Phobius"/>
    </source>
</evidence>
<dbReference type="Proteomes" id="UP000840567">
    <property type="component" value="Unassembled WGS sequence"/>
</dbReference>